<evidence type="ECO:0000256" key="4">
    <source>
        <dbReference type="ARBA" id="ARBA00022603"/>
    </source>
</evidence>
<dbReference type="RefSeq" id="WP_155304900.1">
    <property type="nucleotide sequence ID" value="NZ_AP021875.1"/>
</dbReference>
<organism evidence="8 9">
    <name type="scientific">Desulfosarcina widdelii</name>
    <dbReference type="NCBI Taxonomy" id="947919"/>
    <lineage>
        <taxon>Bacteria</taxon>
        <taxon>Pseudomonadati</taxon>
        <taxon>Thermodesulfobacteriota</taxon>
        <taxon>Desulfobacteria</taxon>
        <taxon>Desulfobacterales</taxon>
        <taxon>Desulfosarcinaceae</taxon>
        <taxon>Desulfosarcina</taxon>
    </lineage>
</organism>
<gene>
    <name evidence="8" type="primary">trmB</name>
    <name evidence="8" type="ORF">DSCW_34560</name>
</gene>
<dbReference type="EMBL" id="AP021875">
    <property type="protein sequence ID" value="BBO76039.1"/>
    <property type="molecule type" value="Genomic_DNA"/>
</dbReference>
<dbReference type="AlphaFoldDB" id="A0A5K7Z7B2"/>
<name>A0A5K7Z7B2_9BACT</name>
<dbReference type="PROSITE" id="PS51625">
    <property type="entry name" value="SAM_MT_TRMB"/>
    <property type="match status" value="1"/>
</dbReference>
<dbReference type="InterPro" id="IPR029063">
    <property type="entry name" value="SAM-dependent_MTases_sf"/>
</dbReference>
<evidence type="ECO:0000256" key="3">
    <source>
        <dbReference type="ARBA" id="ARBA00011977"/>
    </source>
</evidence>
<evidence type="ECO:0000256" key="2">
    <source>
        <dbReference type="ARBA" id="ARBA00003015"/>
    </source>
</evidence>
<dbReference type="Gene3D" id="3.40.50.150">
    <property type="entry name" value="Vaccinia Virus protein VP39"/>
    <property type="match status" value="1"/>
</dbReference>
<dbReference type="CDD" id="cd02440">
    <property type="entry name" value="AdoMet_MTases"/>
    <property type="match status" value="1"/>
</dbReference>
<evidence type="ECO:0000256" key="1">
    <source>
        <dbReference type="ARBA" id="ARBA00000142"/>
    </source>
</evidence>
<dbReference type="NCBIfam" id="NF001080">
    <property type="entry name" value="PRK00121.2-2"/>
    <property type="match status" value="1"/>
</dbReference>
<keyword evidence="5 8" id="KW-0808">Transferase</keyword>
<evidence type="ECO:0000256" key="7">
    <source>
        <dbReference type="ARBA" id="ARBA00022694"/>
    </source>
</evidence>
<accession>A0A5K7Z7B2</accession>
<proteinExistence type="predicted"/>
<comment type="catalytic activity">
    <reaction evidence="1">
        <text>guanosine(46) in tRNA + S-adenosyl-L-methionine = N(7)-methylguanosine(46) in tRNA + S-adenosyl-L-homocysteine</text>
        <dbReference type="Rhea" id="RHEA:42708"/>
        <dbReference type="Rhea" id="RHEA-COMP:10188"/>
        <dbReference type="Rhea" id="RHEA-COMP:10189"/>
        <dbReference type="ChEBI" id="CHEBI:57856"/>
        <dbReference type="ChEBI" id="CHEBI:59789"/>
        <dbReference type="ChEBI" id="CHEBI:74269"/>
        <dbReference type="ChEBI" id="CHEBI:74480"/>
        <dbReference type="EC" id="2.1.1.33"/>
    </reaction>
</comment>
<keyword evidence="7" id="KW-0819">tRNA processing</keyword>
<dbReference type="GO" id="GO:0008176">
    <property type="term" value="F:tRNA (guanine(46)-N7)-methyltransferase activity"/>
    <property type="evidence" value="ECO:0007669"/>
    <property type="project" value="UniProtKB-EC"/>
</dbReference>
<keyword evidence="6" id="KW-0949">S-adenosyl-L-methionine</keyword>
<dbReference type="OrthoDB" id="9802090at2"/>
<protein>
    <recommendedName>
        <fullName evidence="3">tRNA (guanine(46)-N(7))-methyltransferase</fullName>
        <ecNumber evidence="3">2.1.1.33</ecNumber>
    </recommendedName>
</protein>
<dbReference type="PANTHER" id="PTHR23417">
    <property type="entry name" value="3-DEOXY-D-MANNO-OCTULOSONIC-ACID TRANSFERASE/TRNA GUANINE-N 7 - -METHYLTRANSFERASE"/>
    <property type="match status" value="1"/>
</dbReference>
<dbReference type="InterPro" id="IPR003358">
    <property type="entry name" value="tRNA_(Gua-N-7)_MeTrfase_Trmb"/>
</dbReference>
<reference evidence="8 9" key="1">
    <citation type="submission" date="2019-11" db="EMBL/GenBank/DDBJ databases">
        <title>Comparative genomics of hydrocarbon-degrading Desulfosarcina strains.</title>
        <authorList>
            <person name="Watanabe M."/>
            <person name="Kojima H."/>
            <person name="Fukui M."/>
        </authorList>
    </citation>
    <scope>NUCLEOTIDE SEQUENCE [LARGE SCALE GENOMIC DNA]</scope>
    <source>
        <strain evidence="8 9">PP31</strain>
    </source>
</reference>
<dbReference type="KEGG" id="dwd:DSCW_34560"/>
<dbReference type="Proteomes" id="UP000427769">
    <property type="component" value="Chromosome"/>
</dbReference>
<comment type="function">
    <text evidence="2">Catalyzes the formation of N(7)-methylguanine at position 46 (m7G46) in tRNA.</text>
</comment>
<keyword evidence="4 8" id="KW-0489">Methyltransferase</keyword>
<dbReference type="SUPFAM" id="SSF53335">
    <property type="entry name" value="S-adenosyl-L-methionine-dependent methyltransferases"/>
    <property type="match status" value="1"/>
</dbReference>
<dbReference type="Pfam" id="PF02390">
    <property type="entry name" value="Methyltransf_4"/>
    <property type="match status" value="1"/>
</dbReference>
<evidence type="ECO:0000256" key="6">
    <source>
        <dbReference type="ARBA" id="ARBA00022691"/>
    </source>
</evidence>
<dbReference type="GO" id="GO:0043527">
    <property type="term" value="C:tRNA methyltransferase complex"/>
    <property type="evidence" value="ECO:0007669"/>
    <property type="project" value="TreeGrafter"/>
</dbReference>
<dbReference type="EC" id="2.1.1.33" evidence="3"/>
<sequence>MPKNKLQKFERVRHLPNVTLAEEETTPSPQAFPWHHPRYAGMQRILELGCGKGEHSLAFAAASPQKLCVGVDYKSHRMCVGAEKALAQGLSNVFFLRTHVERIREFFQPHSIDEIWLTFPDPLWKNRKSMQRLTAAPFLDDYANLLVPGGSVHLKTDCQRFFGFSCDSVKRWGGRVTAISENVYDGGPDAPDTAGAVSAYERAALSRGAAIRYLAFTLG</sequence>
<dbReference type="PANTHER" id="PTHR23417:SF14">
    <property type="entry name" value="PENTACOTRIPEPTIDE-REPEAT REGION OF PRORP DOMAIN-CONTAINING PROTEIN"/>
    <property type="match status" value="1"/>
</dbReference>
<evidence type="ECO:0000256" key="5">
    <source>
        <dbReference type="ARBA" id="ARBA00022679"/>
    </source>
</evidence>
<keyword evidence="9" id="KW-1185">Reference proteome</keyword>
<evidence type="ECO:0000313" key="8">
    <source>
        <dbReference type="EMBL" id="BBO76039.1"/>
    </source>
</evidence>
<evidence type="ECO:0000313" key="9">
    <source>
        <dbReference type="Proteomes" id="UP000427769"/>
    </source>
</evidence>